<dbReference type="AlphaFoldDB" id="B1XVS1"/>
<comment type="subcellular location">
    <subcellularLocation>
        <location evidence="1">Cell membrane</location>
        <topology evidence="1">Multi-pass membrane protein</topology>
    </subcellularLocation>
</comment>
<dbReference type="InterPro" id="IPR003370">
    <property type="entry name" value="Chromate_transpt"/>
</dbReference>
<dbReference type="eggNOG" id="COG2059">
    <property type="taxonomic scope" value="Bacteria"/>
</dbReference>
<dbReference type="GO" id="GO:0015109">
    <property type="term" value="F:chromate transmembrane transporter activity"/>
    <property type="evidence" value="ECO:0007669"/>
    <property type="project" value="InterPro"/>
</dbReference>
<sequence length="53" mass="5761">MISTLIGLFLKLSAFSLVAFGGINAPLPALYDLSVNQEHWINGQTFADYFAIA</sequence>
<evidence type="ECO:0000256" key="2">
    <source>
        <dbReference type="ARBA" id="ARBA00005262"/>
    </source>
</evidence>
<dbReference type="Pfam" id="PF02417">
    <property type="entry name" value="Chromate_transp"/>
    <property type="match status" value="1"/>
</dbReference>
<dbReference type="HOGENOM" id="CLU_3064643_0_0_4"/>
<reference evidence="7" key="1">
    <citation type="submission" date="2008-03" db="EMBL/GenBank/DDBJ databases">
        <title>Complete sequence of Polynucleobacter necessarius STIR1.</title>
        <authorList>
            <consortium name="US DOE Joint Genome Institute"/>
            <person name="Copeland A."/>
            <person name="Lucas S."/>
            <person name="Lapidus A."/>
            <person name="Barry K."/>
            <person name="Detter J.C."/>
            <person name="Glavina del Rio T."/>
            <person name="Hammon N."/>
            <person name="Israni S."/>
            <person name="Dalin E."/>
            <person name="Tice H."/>
            <person name="Pitluck S."/>
            <person name="Chain P."/>
            <person name="Malfatti S."/>
            <person name="Shin M."/>
            <person name="Vergez L."/>
            <person name="Schmutz J."/>
            <person name="Larimer F."/>
            <person name="Land M."/>
            <person name="Hauser L."/>
            <person name="Kyrpides N."/>
            <person name="Kim E."/>
            <person name="Hahn M."/>
            <person name="Richardson P."/>
        </authorList>
    </citation>
    <scope>NUCLEOTIDE SEQUENCE [LARGE SCALE GENOMIC DNA]</scope>
    <source>
        <strain evidence="7">STIR1</strain>
    </source>
</reference>
<proteinExistence type="inferred from homology"/>
<keyword evidence="6" id="KW-0472">Membrane</keyword>
<name>B1XVS1_POLNS</name>
<comment type="similarity">
    <text evidence="2">Belongs to the chromate ion transporter (CHR) (TC 2.A.51) family.</text>
</comment>
<keyword evidence="3" id="KW-1003">Cell membrane</keyword>
<dbReference type="STRING" id="452638.Pnec_1332"/>
<keyword evidence="5" id="KW-1133">Transmembrane helix</keyword>
<dbReference type="KEGG" id="pne:Pnec_1332"/>
<evidence type="ECO:0000256" key="6">
    <source>
        <dbReference type="ARBA" id="ARBA00023136"/>
    </source>
</evidence>
<keyword evidence="4" id="KW-0812">Transmembrane</keyword>
<dbReference type="GO" id="GO:0005886">
    <property type="term" value="C:plasma membrane"/>
    <property type="evidence" value="ECO:0007669"/>
    <property type="project" value="UniProtKB-SubCell"/>
</dbReference>
<evidence type="ECO:0000256" key="4">
    <source>
        <dbReference type="ARBA" id="ARBA00022692"/>
    </source>
</evidence>
<evidence type="ECO:0000256" key="3">
    <source>
        <dbReference type="ARBA" id="ARBA00022475"/>
    </source>
</evidence>
<organism evidence="7">
    <name type="scientific">Polynucleobacter necessarius subsp. necessarius (strain STIR1)</name>
    <dbReference type="NCBI Taxonomy" id="452638"/>
    <lineage>
        <taxon>Bacteria</taxon>
        <taxon>Pseudomonadati</taxon>
        <taxon>Pseudomonadota</taxon>
        <taxon>Betaproteobacteria</taxon>
        <taxon>Burkholderiales</taxon>
        <taxon>Burkholderiaceae</taxon>
        <taxon>Polynucleobacter</taxon>
    </lineage>
</organism>
<evidence type="ECO:0000256" key="1">
    <source>
        <dbReference type="ARBA" id="ARBA00004651"/>
    </source>
</evidence>
<evidence type="ECO:0000313" key="7">
    <source>
        <dbReference type="EMBL" id="ACB44448.1"/>
    </source>
</evidence>
<gene>
    <name evidence="7" type="ordered locus">Pnec_1332</name>
</gene>
<evidence type="ECO:0000256" key="5">
    <source>
        <dbReference type="ARBA" id="ARBA00022989"/>
    </source>
</evidence>
<dbReference type="EMBL" id="CP001010">
    <property type="protein sequence ID" value="ACB44448.1"/>
    <property type="molecule type" value="Genomic_DNA"/>
</dbReference>
<accession>B1XVS1</accession>
<protein>
    <submittedName>
        <fullName evidence="7">Chromate transporter</fullName>
    </submittedName>
</protein>